<dbReference type="CAZy" id="GH65">
    <property type="family name" value="Glycoside Hydrolase Family 65"/>
</dbReference>
<feature type="region of interest" description="Disordered" evidence="6">
    <location>
        <begin position="1"/>
        <end position="29"/>
    </location>
</feature>
<dbReference type="Pfam" id="PF03632">
    <property type="entry name" value="Glyco_hydro_65m"/>
    <property type="match status" value="1"/>
</dbReference>
<dbReference type="EMBL" id="JAMTCP010000040">
    <property type="protein sequence ID" value="MCP2261337.1"/>
    <property type="molecule type" value="Genomic_DNA"/>
</dbReference>
<sequence>MTITAEGGGRDAAPGAAPNAAPGADPGWTIERTSYRPTEDSYYESLFALSNGRVGVRATVDFEAGGGWPGFFHARWYARALTVRRHLVNAPTPAFRSVLVDGLPLTVTPDRITEFRQRLDLRRARQELVVTVRDGRGRHTRVASTVLLPAQFTATLLQRLVVTPLDHDAPVTVLTGVDWSTGNGDLGGTLPRVRLHHAEPLEVAHRPGRLDLRVRSFGHQEELVERLAVLADPAARDVVVGRTRLAEGLRFAGGAGRDLRVDTLAVVDAPFDDAPAVDPDVDAVPDLDRVVAEHEKIWARRWKRHAEVDGDPTLVEGLRYSQFHLFGSIDRARAVHNVPARGLTSEYHSGHFFYNTEFFALPHAAWTDPDAARAMLRFRISTVDAACAHAARTGHVGARFPEEADLFGDSGSPALVRDVLRDDEWRERAGEQVVHTSADVLHALRSYVEITGDREVLHEECVPLLAEAGRYLAGLLRFDPEVGGRTVRGVMGFDEFHYDVDHHFGTNLLAGWGLSWAAETLLDLSARNPSVLAELERREISRTLLQKWVDWAGEVYLPPTRDGVVPVFDGYFSLPDETCERHPGQNLPLPVKENDERRSGGLVKQADVVQTMVLLSERFSRSDIERNLRYYEPRTAHGSSLSPMTHAIAAAWAGDVPLATRLLAGSARYNLDFAPRENFRNGVHLGAAAGAWLVLVRGFLGADPAGEELRFAPLLPEGVTRLRVPLRWRGRGLTVVLTPGTVELLADADNALPLPVRVDDTRVELAPGARRTFTPARRPGSGVTD</sequence>
<dbReference type="InterPro" id="IPR017045">
    <property type="entry name" value="Malt_Pase/Glycosyl_Hdrlase"/>
</dbReference>
<keyword evidence="12" id="KW-1185">Reference proteome</keyword>
<evidence type="ECO:0000256" key="1">
    <source>
        <dbReference type="ARBA" id="ARBA00006768"/>
    </source>
</evidence>
<feature type="active site" description="Proton donor" evidence="5">
    <location>
        <position position="495"/>
    </location>
</feature>
<feature type="domain" description="Glycoside hydrolase family 65 N-terminal" evidence="9">
    <location>
        <begin position="33"/>
        <end position="228"/>
    </location>
</feature>
<dbReference type="GO" id="GO:0030246">
    <property type="term" value="F:carbohydrate binding"/>
    <property type="evidence" value="ECO:0007669"/>
    <property type="project" value="InterPro"/>
</dbReference>
<gene>
    <name evidence="10" type="primary">aprO</name>
    <name evidence="11" type="ORF">LX15_005061</name>
</gene>
<evidence type="ECO:0000259" key="8">
    <source>
        <dbReference type="Pfam" id="PF03633"/>
    </source>
</evidence>
<evidence type="ECO:0000256" key="3">
    <source>
        <dbReference type="ARBA" id="ARBA00022679"/>
    </source>
</evidence>
<evidence type="ECO:0000259" key="9">
    <source>
        <dbReference type="Pfam" id="PF03636"/>
    </source>
</evidence>
<dbReference type="GO" id="GO:0016757">
    <property type="term" value="F:glycosyltransferase activity"/>
    <property type="evidence" value="ECO:0007669"/>
    <property type="project" value="UniProtKB-KW"/>
</dbReference>
<keyword evidence="10" id="KW-0378">Hydrolase</keyword>
<feature type="compositionally biased region" description="Low complexity" evidence="6">
    <location>
        <begin position="11"/>
        <end position="27"/>
    </location>
</feature>
<dbReference type="Pfam" id="PF03636">
    <property type="entry name" value="Glyco_hydro_65N"/>
    <property type="match status" value="1"/>
</dbReference>
<comment type="similarity">
    <text evidence="1">Belongs to the glycosyl hydrolase 65 family.</text>
</comment>
<dbReference type="InterPro" id="IPR012341">
    <property type="entry name" value="6hp_glycosidase-like_sf"/>
</dbReference>
<dbReference type="GO" id="GO:0004553">
    <property type="term" value="F:hydrolase activity, hydrolyzing O-glycosyl compounds"/>
    <property type="evidence" value="ECO:0007669"/>
    <property type="project" value="TreeGrafter"/>
</dbReference>
<dbReference type="SMR" id="Q2MFK3"/>
<dbReference type="PANTHER" id="PTHR11051:SF8">
    <property type="entry name" value="PROTEIN-GLUCOSYLGALACTOSYLHYDROXYLYSINE GLUCOSIDASE"/>
    <property type="match status" value="1"/>
</dbReference>
<dbReference type="Gene3D" id="1.50.10.10">
    <property type="match status" value="1"/>
</dbReference>
<dbReference type="EMBL" id="AJ629123">
    <property type="protein sequence ID" value="CAF33038.1"/>
    <property type="molecule type" value="Genomic_DNA"/>
</dbReference>
<feature type="domain" description="Glycoside hydrolase family 65 C-terminal" evidence="8">
    <location>
        <begin position="706"/>
        <end position="765"/>
    </location>
</feature>
<dbReference type="InterPro" id="IPR008928">
    <property type="entry name" value="6-hairpin_glycosidase_sf"/>
</dbReference>
<reference evidence="11 12" key="2">
    <citation type="submission" date="2022-06" db="EMBL/GenBank/DDBJ databases">
        <title>Genomic Encyclopedia of Archaeal and Bacterial Type Strains, Phase II (KMG-II): from individual species to whole genera.</title>
        <authorList>
            <person name="Goeker M."/>
        </authorList>
    </citation>
    <scope>NUCLEOTIDE SEQUENCE [LARGE SCALE GENOMIC DNA]</scope>
    <source>
        <strain evidence="11 12">DSM 40477</strain>
    </source>
</reference>
<dbReference type="Proteomes" id="UP001205311">
    <property type="component" value="Unassembled WGS sequence"/>
</dbReference>
<dbReference type="InterPro" id="IPR037018">
    <property type="entry name" value="GH65_N"/>
</dbReference>
<dbReference type="Gene3D" id="2.70.98.40">
    <property type="entry name" value="Glycoside hydrolase, family 65, N-terminal domain"/>
    <property type="match status" value="1"/>
</dbReference>
<name>Q2MFK3_STRSD</name>
<evidence type="ECO:0000256" key="5">
    <source>
        <dbReference type="PIRSR" id="PIRSR036289-50"/>
    </source>
</evidence>
<dbReference type="PANTHER" id="PTHR11051">
    <property type="entry name" value="GLYCOSYL HYDROLASE-RELATED"/>
    <property type="match status" value="1"/>
</dbReference>
<evidence type="ECO:0000313" key="10">
    <source>
        <dbReference type="EMBL" id="CAF33038.1"/>
    </source>
</evidence>
<evidence type="ECO:0000259" key="7">
    <source>
        <dbReference type="Pfam" id="PF03632"/>
    </source>
</evidence>
<proteinExistence type="inferred from homology"/>
<dbReference type="Pfam" id="PF03633">
    <property type="entry name" value="Glyco_hydro_65C"/>
    <property type="match status" value="1"/>
</dbReference>
<dbReference type="AlphaFoldDB" id="Q2MFK3"/>
<keyword evidence="3" id="KW-0808">Transferase</keyword>
<dbReference type="InterPro" id="IPR005194">
    <property type="entry name" value="Glyco_hydro_65_C"/>
</dbReference>
<keyword evidence="4" id="KW-0326">Glycosidase</keyword>
<evidence type="ECO:0000256" key="6">
    <source>
        <dbReference type="SAM" id="MobiDB-lite"/>
    </source>
</evidence>
<evidence type="ECO:0000256" key="2">
    <source>
        <dbReference type="ARBA" id="ARBA00022676"/>
    </source>
</evidence>
<dbReference type="RefSeq" id="WP_253672168.1">
    <property type="nucleotide sequence ID" value="NZ_JAMTCP010000040.1"/>
</dbReference>
<accession>Q2MFK3</accession>
<evidence type="ECO:0000313" key="12">
    <source>
        <dbReference type="Proteomes" id="UP001205311"/>
    </source>
</evidence>
<reference evidence="10" key="1">
    <citation type="submission" date="2004-02" db="EMBL/GenBank/DDBJ databases">
        <title>Comparison of the "mixed" gene clusters for the biosynthesis of the aminoglycoside antibiotics apramycin (Streptomyces tenebrarius DSM 40477) and hygromycin B (Streptomyces hygroscopicus subsp. hygroscopicus DSM 40578), which contain genes related to both the biosynthesis of other aminoglycosides and cell-wall sugars.</title>
        <authorList>
            <person name="Aboshanab K.M."/>
            <person name="Schmidt-Beissner H."/>
            <person name="Wehmeier U.F."/>
            <person name="Welzel K."/>
            <person name="Vente A."/>
            <person name="Piepersberg W."/>
        </authorList>
    </citation>
    <scope>NUCLEOTIDE SEQUENCE</scope>
    <source>
        <strain evidence="10">Type strain: DSM 40477</strain>
    </source>
</reference>
<feature type="domain" description="Glycoside hydrolase family 65 central catalytic" evidence="7">
    <location>
        <begin position="319"/>
        <end position="692"/>
    </location>
</feature>
<evidence type="ECO:0000256" key="4">
    <source>
        <dbReference type="ARBA" id="ARBA00023295"/>
    </source>
</evidence>
<organism evidence="10">
    <name type="scientific">Streptoalloteichus tenebrarius (strain ATCC 17920 / DSM 40477 / JCM 4838 / CBS 697.72 / NBRC 16177 / NCIMB 11028 / NRRL B-12390 / A12253. 1 / ISP 5477)</name>
    <name type="common">Streptomyces tenebrarius</name>
    <dbReference type="NCBI Taxonomy" id="1933"/>
    <lineage>
        <taxon>Bacteria</taxon>
        <taxon>Bacillati</taxon>
        <taxon>Actinomycetota</taxon>
        <taxon>Actinomycetes</taxon>
        <taxon>Pseudonocardiales</taxon>
        <taxon>Pseudonocardiaceae</taxon>
        <taxon>Streptoalloteichus</taxon>
    </lineage>
</organism>
<dbReference type="PIRSF" id="PIRSF036289">
    <property type="entry name" value="Glycosyl_hydrolase_malt_phosph"/>
    <property type="match status" value="1"/>
</dbReference>
<dbReference type="SUPFAM" id="SSF48208">
    <property type="entry name" value="Six-hairpin glycosidases"/>
    <property type="match status" value="1"/>
</dbReference>
<evidence type="ECO:0000313" key="11">
    <source>
        <dbReference type="EMBL" id="MCP2261337.1"/>
    </source>
</evidence>
<dbReference type="SUPFAM" id="SSF74650">
    <property type="entry name" value="Galactose mutarotase-like"/>
    <property type="match status" value="1"/>
</dbReference>
<dbReference type="InterPro" id="IPR005195">
    <property type="entry name" value="Glyco_hydro_65_M"/>
</dbReference>
<protein>
    <submittedName>
        <fullName evidence="11">Kojibiose phosphorylase</fullName>
    </submittedName>
    <submittedName>
        <fullName evidence="10">Putative oligosaccharide phosphorylase or hydrolase</fullName>
    </submittedName>
</protein>
<dbReference type="GO" id="GO:0005975">
    <property type="term" value="P:carbohydrate metabolic process"/>
    <property type="evidence" value="ECO:0007669"/>
    <property type="project" value="InterPro"/>
</dbReference>
<dbReference type="Gene3D" id="2.60.420.10">
    <property type="entry name" value="Maltose phosphorylase, domain 3"/>
    <property type="match status" value="1"/>
</dbReference>
<dbReference type="InterPro" id="IPR005196">
    <property type="entry name" value="Glyco_hydro_65_N"/>
</dbReference>
<dbReference type="InterPro" id="IPR011013">
    <property type="entry name" value="Gal_mutarotase_sf_dom"/>
</dbReference>
<keyword evidence="2" id="KW-0328">Glycosyltransferase</keyword>